<keyword evidence="8" id="KW-1185">Reference proteome</keyword>
<evidence type="ECO:0000256" key="5">
    <source>
        <dbReference type="ARBA" id="ARBA00022691"/>
    </source>
</evidence>
<dbReference type="AlphaFoldDB" id="A0AA40YSM7"/>
<accession>A0AA40YSM7</accession>
<dbReference type="InterPro" id="IPR023095">
    <property type="entry name" value="Ade_MeTrfase_dom_2"/>
</dbReference>
<evidence type="ECO:0000256" key="1">
    <source>
        <dbReference type="ARBA" id="ARBA00006594"/>
    </source>
</evidence>
<sequence>MPEKLIDLANKYGVSRRTINGWVHSGNVDVTHNEGTGRIIWDEQSVKNLDDFVTRNNAAHENNRNLETLPEFTIGNRRYLGSKTRMLDFIGCVVEENTVDVHSIADIFGGTGAVANYFYERGKDIVINDILDSNYMAYKTFFGNEDVDWVRIDTLLRRMNELPGDENYVSRNYGDKFFSMENARKIGQARDFIDNQALNERERAVLLTSLFYAMDKVANTVGHYDAYRQVMDSVDPIVFRKPIVEENGAQRRIYHEDANQLVREITADLVYIDTPYNSRQYGDVYHVLENVIDWEQPELFGVAMKPRDRRRTKSDYSTAKAPQAFDDLIQHINARYILVSYNNMAKKGAGRSNAKISNEEIMQTLEKRGRVVRHELPFQVFTTGKTKVDNHMEYLYLVEVNVEAAND</sequence>
<keyword evidence="5" id="KW-0949">S-adenosyl-L-methionine</keyword>
<gene>
    <name evidence="7" type="ORF">HAU20_10940</name>
</gene>
<reference evidence="7 8" key="1">
    <citation type="journal article" date="2021" name="Int. J. Food Microbiol.">
        <title>Safety demonstration of a microbial species for use in the food chain: Weissella confusa.</title>
        <authorList>
            <person name="Bourdichon F."/>
            <person name="Patrone V."/>
            <person name="Fontana A."/>
            <person name="Milani G."/>
            <person name="Morelli L."/>
        </authorList>
    </citation>
    <scope>NUCLEOTIDE SEQUENCE [LARGE SCALE GENOMIC DNA]</scope>
    <source>
        <strain evidence="7 8">CCUG 43002</strain>
    </source>
</reference>
<dbReference type="Gene3D" id="3.40.50.150">
    <property type="entry name" value="Vaccinia Virus protein VP39"/>
    <property type="match status" value="1"/>
</dbReference>
<evidence type="ECO:0000256" key="3">
    <source>
        <dbReference type="ARBA" id="ARBA00022603"/>
    </source>
</evidence>
<evidence type="ECO:0000313" key="7">
    <source>
        <dbReference type="EMBL" id="MBJ7639887.1"/>
    </source>
</evidence>
<evidence type="ECO:0000256" key="4">
    <source>
        <dbReference type="ARBA" id="ARBA00022679"/>
    </source>
</evidence>
<dbReference type="EC" id="2.1.1.72" evidence="2"/>
<dbReference type="EMBL" id="JAAOCP010000019">
    <property type="protein sequence ID" value="MBJ7639887.1"/>
    <property type="molecule type" value="Genomic_DNA"/>
</dbReference>
<comment type="caution">
    <text evidence="7">The sequence shown here is derived from an EMBL/GenBank/DDBJ whole genome shotgun (WGS) entry which is preliminary data.</text>
</comment>
<dbReference type="InterPro" id="IPR012327">
    <property type="entry name" value="MeTrfase_D12"/>
</dbReference>
<dbReference type="PRINTS" id="PR00505">
    <property type="entry name" value="D12N6MTFRASE"/>
</dbReference>
<comment type="similarity">
    <text evidence="1">Belongs to the N(4)/N(6)-methyltransferase family.</text>
</comment>
<evidence type="ECO:0000256" key="6">
    <source>
        <dbReference type="ARBA" id="ARBA00047942"/>
    </source>
</evidence>
<dbReference type="RefSeq" id="WP_199412584.1">
    <property type="nucleotide sequence ID" value="NZ_JAAOCP010000019.1"/>
</dbReference>
<evidence type="ECO:0000313" key="8">
    <source>
        <dbReference type="Proteomes" id="UP000728106"/>
    </source>
</evidence>
<dbReference type="Pfam" id="PF02086">
    <property type="entry name" value="MethyltransfD12"/>
    <property type="match status" value="1"/>
</dbReference>
<keyword evidence="4" id="KW-0808">Transferase</keyword>
<keyword evidence="3 7" id="KW-0489">Methyltransferase</keyword>
<proteinExistence type="inferred from homology"/>
<name>A0AA40YSM7_WEICO</name>
<organism evidence="7 8">
    <name type="scientific">Weissella confusa</name>
    <name type="common">Lactobacillus confusus</name>
    <dbReference type="NCBI Taxonomy" id="1583"/>
    <lineage>
        <taxon>Bacteria</taxon>
        <taxon>Bacillati</taxon>
        <taxon>Bacillota</taxon>
        <taxon>Bacilli</taxon>
        <taxon>Lactobacillales</taxon>
        <taxon>Lactobacillaceae</taxon>
        <taxon>Weissella</taxon>
    </lineage>
</organism>
<comment type="catalytic activity">
    <reaction evidence="6">
        <text>a 2'-deoxyadenosine in DNA + S-adenosyl-L-methionine = an N(6)-methyl-2'-deoxyadenosine in DNA + S-adenosyl-L-homocysteine + H(+)</text>
        <dbReference type="Rhea" id="RHEA:15197"/>
        <dbReference type="Rhea" id="RHEA-COMP:12418"/>
        <dbReference type="Rhea" id="RHEA-COMP:12419"/>
        <dbReference type="ChEBI" id="CHEBI:15378"/>
        <dbReference type="ChEBI" id="CHEBI:57856"/>
        <dbReference type="ChEBI" id="CHEBI:59789"/>
        <dbReference type="ChEBI" id="CHEBI:90615"/>
        <dbReference type="ChEBI" id="CHEBI:90616"/>
        <dbReference type="EC" id="2.1.1.72"/>
    </reaction>
</comment>
<dbReference type="GO" id="GO:0009007">
    <property type="term" value="F:site-specific DNA-methyltransferase (adenine-specific) activity"/>
    <property type="evidence" value="ECO:0007669"/>
    <property type="project" value="UniProtKB-EC"/>
</dbReference>
<dbReference type="Gene3D" id="1.10.1020.10">
    <property type="entry name" value="Adenine-specific Methyltransferase, Domain 2"/>
    <property type="match status" value="1"/>
</dbReference>
<protein>
    <recommendedName>
        <fullName evidence="2">site-specific DNA-methyltransferase (adenine-specific)</fullName>
        <ecNumber evidence="2">2.1.1.72</ecNumber>
    </recommendedName>
</protein>
<evidence type="ECO:0000256" key="2">
    <source>
        <dbReference type="ARBA" id="ARBA00011900"/>
    </source>
</evidence>
<dbReference type="SUPFAM" id="SSF53335">
    <property type="entry name" value="S-adenosyl-L-methionine-dependent methyltransferases"/>
    <property type="match status" value="1"/>
</dbReference>
<dbReference type="GO" id="GO:0009307">
    <property type="term" value="P:DNA restriction-modification system"/>
    <property type="evidence" value="ECO:0007669"/>
    <property type="project" value="InterPro"/>
</dbReference>
<dbReference type="Proteomes" id="UP000728106">
    <property type="component" value="Unassembled WGS sequence"/>
</dbReference>
<dbReference type="InterPro" id="IPR029063">
    <property type="entry name" value="SAM-dependent_MTases_sf"/>
</dbReference>
<dbReference type="GO" id="GO:0032259">
    <property type="term" value="P:methylation"/>
    <property type="evidence" value="ECO:0007669"/>
    <property type="project" value="UniProtKB-KW"/>
</dbReference>